<evidence type="ECO:0000256" key="22">
    <source>
        <dbReference type="ARBA" id="ARBA00048679"/>
    </source>
</evidence>
<keyword evidence="16 23" id="KW-0067">ATP-binding</keyword>
<dbReference type="PROSITE" id="PS00108">
    <property type="entry name" value="PROTEIN_KINASE_ST"/>
    <property type="match status" value="1"/>
</dbReference>
<evidence type="ECO:0000256" key="15">
    <source>
        <dbReference type="ARBA" id="ARBA00022777"/>
    </source>
</evidence>
<evidence type="ECO:0000256" key="23">
    <source>
        <dbReference type="PROSITE-ProRule" id="PRU10141"/>
    </source>
</evidence>
<reference evidence="27" key="1">
    <citation type="submission" date="2021-01" db="UniProtKB">
        <authorList>
            <consortium name="EnsemblPlants"/>
        </authorList>
    </citation>
    <scope>IDENTIFICATION</scope>
</reference>
<feature type="transmembrane region" description="Helical" evidence="24">
    <location>
        <begin position="668"/>
        <end position="692"/>
    </location>
</feature>
<feature type="chain" id="PRO_5029790458" description="non-specific serine/threonine protein kinase" evidence="25">
    <location>
        <begin position="20"/>
        <end position="1023"/>
    </location>
</feature>
<dbReference type="InterPro" id="IPR013210">
    <property type="entry name" value="LRR_N_plant-typ"/>
</dbReference>
<dbReference type="FunFam" id="3.80.10.10:FF:000213">
    <property type="entry name" value="Tyrosine-sulfated glycopeptide receptor 1"/>
    <property type="match status" value="1"/>
</dbReference>
<keyword evidence="18 24" id="KW-0472">Membrane</keyword>
<evidence type="ECO:0000256" key="4">
    <source>
        <dbReference type="ARBA" id="ARBA00009592"/>
    </source>
</evidence>
<dbReference type="Pfam" id="PF00069">
    <property type="entry name" value="Pkinase"/>
    <property type="match status" value="1"/>
</dbReference>
<dbReference type="SMART" id="SM00220">
    <property type="entry name" value="S_TKc"/>
    <property type="match status" value="1"/>
</dbReference>
<dbReference type="FunFam" id="1.10.510.10:FF:000309">
    <property type="entry name" value="Leucine-rich repeat receptor-like protein kinase"/>
    <property type="match status" value="1"/>
</dbReference>
<comment type="similarity">
    <text evidence="3">Belongs to the protein kinase superfamily. Ser/Thr protein kinase family.</text>
</comment>
<feature type="signal peptide" evidence="25">
    <location>
        <begin position="1"/>
        <end position="19"/>
    </location>
</feature>
<evidence type="ECO:0000256" key="13">
    <source>
        <dbReference type="ARBA" id="ARBA00022737"/>
    </source>
</evidence>
<evidence type="ECO:0000256" key="10">
    <source>
        <dbReference type="ARBA" id="ARBA00022679"/>
    </source>
</evidence>
<keyword evidence="15" id="KW-0418">Kinase</keyword>
<dbReference type="GO" id="GO:0005886">
    <property type="term" value="C:plasma membrane"/>
    <property type="evidence" value="ECO:0007669"/>
    <property type="project" value="UniProtKB-SubCell"/>
</dbReference>
<evidence type="ECO:0000256" key="24">
    <source>
        <dbReference type="SAM" id="Phobius"/>
    </source>
</evidence>
<dbReference type="Gene3D" id="3.80.10.10">
    <property type="entry name" value="Ribonuclease Inhibitor"/>
    <property type="match status" value="3"/>
</dbReference>
<keyword evidence="19" id="KW-0675">Receptor</keyword>
<comment type="catalytic activity">
    <reaction evidence="22">
        <text>L-seryl-[protein] + ATP = O-phospho-L-seryl-[protein] + ADP + H(+)</text>
        <dbReference type="Rhea" id="RHEA:17989"/>
        <dbReference type="Rhea" id="RHEA-COMP:9863"/>
        <dbReference type="Rhea" id="RHEA-COMP:11604"/>
        <dbReference type="ChEBI" id="CHEBI:15378"/>
        <dbReference type="ChEBI" id="CHEBI:29999"/>
        <dbReference type="ChEBI" id="CHEBI:30616"/>
        <dbReference type="ChEBI" id="CHEBI:83421"/>
        <dbReference type="ChEBI" id="CHEBI:456216"/>
        <dbReference type="EC" id="2.7.11.1"/>
    </reaction>
</comment>
<dbReference type="PROSITE" id="PS00107">
    <property type="entry name" value="PROTEIN_KINASE_ATP"/>
    <property type="match status" value="1"/>
</dbReference>
<dbReference type="PANTHER" id="PTHR48053">
    <property type="entry name" value="LEUCINE RICH REPEAT FAMILY PROTEIN, EXPRESSED"/>
    <property type="match status" value="1"/>
</dbReference>
<keyword evidence="11 24" id="KW-0812">Transmembrane</keyword>
<keyword evidence="28" id="KW-1185">Reference proteome</keyword>
<evidence type="ECO:0000256" key="18">
    <source>
        <dbReference type="ARBA" id="ARBA00023136"/>
    </source>
</evidence>
<dbReference type="FunFam" id="3.30.200.20:FF:000309">
    <property type="entry name" value="Leucine-rich repeat receptor protein kinase MSP1"/>
    <property type="match status" value="1"/>
</dbReference>
<keyword evidence="10" id="KW-0808">Transferase</keyword>
<dbReference type="Pfam" id="PF08263">
    <property type="entry name" value="LRRNT_2"/>
    <property type="match status" value="1"/>
</dbReference>
<keyword evidence="20" id="KW-0325">Glycoprotein</keyword>
<dbReference type="InterPro" id="IPR051716">
    <property type="entry name" value="Plant_RL_S/T_kinase"/>
</dbReference>
<dbReference type="Pfam" id="PF13855">
    <property type="entry name" value="LRR_8"/>
    <property type="match status" value="2"/>
</dbReference>
<keyword evidence="17 24" id="KW-1133">Transmembrane helix</keyword>
<evidence type="ECO:0000256" key="9">
    <source>
        <dbReference type="ARBA" id="ARBA00022614"/>
    </source>
</evidence>
<comment type="subcellular location">
    <subcellularLocation>
        <location evidence="1">Cell membrane</location>
    </subcellularLocation>
    <subcellularLocation>
        <location evidence="2">Membrane</location>
        <topology evidence="2">Single-pass type I membrane protein</topology>
    </subcellularLocation>
</comment>
<dbReference type="SUPFAM" id="SSF56112">
    <property type="entry name" value="Protein kinase-like (PK-like)"/>
    <property type="match status" value="1"/>
</dbReference>
<evidence type="ECO:0000256" key="1">
    <source>
        <dbReference type="ARBA" id="ARBA00004236"/>
    </source>
</evidence>
<dbReference type="FunFam" id="3.80.10.10:FF:000095">
    <property type="entry name" value="LRR receptor-like serine/threonine-protein kinase GSO1"/>
    <property type="match status" value="1"/>
</dbReference>
<keyword evidence="9" id="KW-0433">Leucine-rich repeat</keyword>
<keyword evidence="8" id="KW-0597">Phosphoprotein</keyword>
<dbReference type="SMART" id="SM00369">
    <property type="entry name" value="LRR_TYP"/>
    <property type="match status" value="8"/>
</dbReference>
<organism evidence="27 28">
    <name type="scientific">Kalanchoe fedtschenkoi</name>
    <name type="common">Lavender scallops</name>
    <name type="synonym">South American air plant</name>
    <dbReference type="NCBI Taxonomy" id="63787"/>
    <lineage>
        <taxon>Eukaryota</taxon>
        <taxon>Viridiplantae</taxon>
        <taxon>Streptophyta</taxon>
        <taxon>Embryophyta</taxon>
        <taxon>Tracheophyta</taxon>
        <taxon>Spermatophyta</taxon>
        <taxon>Magnoliopsida</taxon>
        <taxon>eudicotyledons</taxon>
        <taxon>Gunneridae</taxon>
        <taxon>Pentapetalae</taxon>
        <taxon>Saxifragales</taxon>
        <taxon>Crassulaceae</taxon>
        <taxon>Kalanchoe</taxon>
    </lineage>
</organism>
<dbReference type="InterPro" id="IPR000719">
    <property type="entry name" value="Prot_kinase_dom"/>
</dbReference>
<evidence type="ECO:0000313" key="27">
    <source>
        <dbReference type="EnsemblPlants" id="Kaladp0070s0158.1.v1.1.CDS.1"/>
    </source>
</evidence>
<evidence type="ECO:0000256" key="17">
    <source>
        <dbReference type="ARBA" id="ARBA00022989"/>
    </source>
</evidence>
<evidence type="ECO:0000256" key="2">
    <source>
        <dbReference type="ARBA" id="ARBA00004479"/>
    </source>
</evidence>
<dbReference type="PROSITE" id="PS51450">
    <property type="entry name" value="LRR"/>
    <property type="match status" value="1"/>
</dbReference>
<evidence type="ECO:0000256" key="11">
    <source>
        <dbReference type="ARBA" id="ARBA00022692"/>
    </source>
</evidence>
<dbReference type="AlphaFoldDB" id="A0A7N1A177"/>
<keyword evidence="14 23" id="KW-0547">Nucleotide-binding</keyword>
<evidence type="ECO:0000256" key="3">
    <source>
        <dbReference type="ARBA" id="ARBA00008684"/>
    </source>
</evidence>
<dbReference type="InterPro" id="IPR003591">
    <property type="entry name" value="Leu-rich_rpt_typical-subtyp"/>
</dbReference>
<dbReference type="Gene3D" id="3.30.200.20">
    <property type="entry name" value="Phosphorylase Kinase, domain 1"/>
    <property type="match status" value="1"/>
</dbReference>
<evidence type="ECO:0000256" key="8">
    <source>
        <dbReference type="ARBA" id="ARBA00022553"/>
    </source>
</evidence>
<dbReference type="InterPro" id="IPR001611">
    <property type="entry name" value="Leu-rich_rpt"/>
</dbReference>
<evidence type="ECO:0000256" key="12">
    <source>
        <dbReference type="ARBA" id="ARBA00022729"/>
    </source>
</evidence>
<comment type="similarity">
    <text evidence="4">Belongs to the RLP family.</text>
</comment>
<evidence type="ECO:0000256" key="14">
    <source>
        <dbReference type="ARBA" id="ARBA00022741"/>
    </source>
</evidence>
<dbReference type="Gene3D" id="1.10.510.10">
    <property type="entry name" value="Transferase(Phosphotransferase) domain 1"/>
    <property type="match status" value="1"/>
</dbReference>
<dbReference type="InterPro" id="IPR008271">
    <property type="entry name" value="Ser/Thr_kinase_AS"/>
</dbReference>
<feature type="binding site" evidence="23">
    <location>
        <position position="772"/>
    </location>
    <ligand>
        <name>ATP</name>
        <dbReference type="ChEBI" id="CHEBI:30616"/>
    </ligand>
</feature>
<evidence type="ECO:0000256" key="21">
    <source>
        <dbReference type="ARBA" id="ARBA00047899"/>
    </source>
</evidence>
<sequence length="1023" mass="112248">MGTLLLLFWAGFICFGALAVQSQNATCDPDDLRGLTGFLGSIDRGLETWTNSSSFNSSSNCCDWDGVTCSTSSSPPGSEGESFSRVTKLELGRRRLIGNISDSIGYLNQLQVLNLSRNSLAGSLPPSLSNLSKLEVLDLSNNDLVGDIPASYSFPVVHSVDLSDNRLTGSIPSSICSKSSKIKVLQLSLNFFTGSVSNGFQNCTSLEELSVGSNYLSGDLSEELFSLRNLRLLSLSDNQFSGELSGSVGNLSNLVRLEIQQNRLSGRVPDVFGRLGKLQYFLAHSNNFSGAIPASLSSSRSLALLNLRNNSLSGQLGINCSAMTNLSSLDVGTNGFTGPVPQNLPFCHQLKNINLARNKFDGGIPESFRNFHSLSYLSLSNSSISNISSALGILQHCRNLTTLVLTLNFRGEVLPADPTLHFEKLKVLIIASCRLSGSIPTWLSKSTQLQLIDLSWNLLGGTIPAWLGDFNSLFYLDLSNNTLVGEIPRNLTGLRSWITGNISLEEPNPDFPFFLKRDSNVRGLQYNQVLSFPPTLDLSHNFLNGSIWPEFGNLKELHFLDLKYNNLSGNIPSSLSGMSSLESLDLSHNELSGTIPASLVSLSFMSKFSVAYNQLYGRIPTGGQFQTFPNSSFEGNPGLCGDHGYPACEEAERVPVSSPREERRNKGVIAGMAVGIGLGTILFLALLFLIVWRAHSRGAVDPETDGFDADGKEMEHVGSKSVVLFQNKEKELSIDDLLKATNNFDQANIIGCGGFGLVYKATLPDGRKVAIKRLSGDCGQIEREFRAEVETLSRAQHPNLVLLQGYCMYKADRLLIYSYMENSSLDYWLHEKYDGASLLDWEKRLRIAQGAARGLSYLHQACDPHILHRDIKSSNILLDEKFEAHLADFGLARLILANDTHVSTDLVGTLGYIPPEYGQSSVATYMGDVYSFGVVLLELLTGKRPMDICKPRACRDLIAWSLQMKREKKETQVFDPSINNEHIQDQLLRVFDIACLCLNESPKIRPSTQKIVSWLDNVGTKPQ</sequence>
<proteinExistence type="inferred from homology"/>
<comment type="catalytic activity">
    <reaction evidence="21">
        <text>L-threonyl-[protein] + ATP = O-phospho-L-threonyl-[protein] + ADP + H(+)</text>
        <dbReference type="Rhea" id="RHEA:46608"/>
        <dbReference type="Rhea" id="RHEA-COMP:11060"/>
        <dbReference type="Rhea" id="RHEA-COMP:11605"/>
        <dbReference type="ChEBI" id="CHEBI:15378"/>
        <dbReference type="ChEBI" id="CHEBI:30013"/>
        <dbReference type="ChEBI" id="CHEBI:30616"/>
        <dbReference type="ChEBI" id="CHEBI:61977"/>
        <dbReference type="ChEBI" id="CHEBI:456216"/>
        <dbReference type="EC" id="2.7.11.1"/>
    </reaction>
</comment>
<keyword evidence="13" id="KW-0677">Repeat</keyword>
<keyword evidence="7" id="KW-0723">Serine/threonine-protein kinase</keyword>
<dbReference type="EC" id="2.7.11.1" evidence="5"/>
<dbReference type="OMA" id="SSNCCDW"/>
<evidence type="ECO:0000256" key="19">
    <source>
        <dbReference type="ARBA" id="ARBA00023170"/>
    </source>
</evidence>
<evidence type="ECO:0000256" key="6">
    <source>
        <dbReference type="ARBA" id="ARBA00022475"/>
    </source>
</evidence>
<evidence type="ECO:0000256" key="5">
    <source>
        <dbReference type="ARBA" id="ARBA00012513"/>
    </source>
</evidence>
<feature type="domain" description="Protein kinase" evidence="26">
    <location>
        <begin position="744"/>
        <end position="1015"/>
    </location>
</feature>
<name>A0A7N1A177_KALFE</name>
<dbReference type="PRINTS" id="PR00019">
    <property type="entry name" value="LEURICHRPT"/>
</dbReference>
<dbReference type="InterPro" id="IPR011009">
    <property type="entry name" value="Kinase-like_dom_sf"/>
</dbReference>
<dbReference type="PROSITE" id="PS50011">
    <property type="entry name" value="PROTEIN_KINASE_DOM"/>
    <property type="match status" value="1"/>
</dbReference>
<evidence type="ECO:0000259" key="26">
    <source>
        <dbReference type="PROSITE" id="PS50011"/>
    </source>
</evidence>
<dbReference type="InterPro" id="IPR017441">
    <property type="entry name" value="Protein_kinase_ATP_BS"/>
</dbReference>
<dbReference type="GO" id="GO:0005524">
    <property type="term" value="F:ATP binding"/>
    <property type="evidence" value="ECO:0007669"/>
    <property type="project" value="UniProtKB-UniRule"/>
</dbReference>
<accession>A0A7N1A177</accession>
<evidence type="ECO:0000256" key="7">
    <source>
        <dbReference type="ARBA" id="ARBA00022527"/>
    </source>
</evidence>
<keyword evidence="6" id="KW-1003">Cell membrane</keyword>
<dbReference type="EnsemblPlants" id="Kaladp0070s0158.1.v1.1">
    <property type="protein sequence ID" value="Kaladp0070s0158.1.v1.1.CDS.1"/>
    <property type="gene ID" value="Kaladp0070s0158.v1.1"/>
</dbReference>
<evidence type="ECO:0000313" key="28">
    <source>
        <dbReference type="Proteomes" id="UP000594263"/>
    </source>
</evidence>
<evidence type="ECO:0000256" key="25">
    <source>
        <dbReference type="SAM" id="SignalP"/>
    </source>
</evidence>
<dbReference type="Gramene" id="Kaladp0070s0158.1.v1.1">
    <property type="protein sequence ID" value="Kaladp0070s0158.1.v1.1.CDS.1"/>
    <property type="gene ID" value="Kaladp0070s0158.v1.1"/>
</dbReference>
<dbReference type="Pfam" id="PF00560">
    <property type="entry name" value="LRR_1"/>
    <property type="match status" value="6"/>
</dbReference>
<dbReference type="InterPro" id="IPR032675">
    <property type="entry name" value="LRR_dom_sf"/>
</dbReference>
<keyword evidence="12 25" id="KW-0732">Signal</keyword>
<dbReference type="GO" id="GO:0004674">
    <property type="term" value="F:protein serine/threonine kinase activity"/>
    <property type="evidence" value="ECO:0007669"/>
    <property type="project" value="UniProtKB-KW"/>
</dbReference>
<dbReference type="SUPFAM" id="SSF52058">
    <property type="entry name" value="L domain-like"/>
    <property type="match status" value="2"/>
</dbReference>
<dbReference type="PANTHER" id="PTHR48053:SF155">
    <property type="entry name" value="LOW QUALITY PROTEIN: RECEPTOR-LIKE PROTEIN 2"/>
    <property type="match status" value="1"/>
</dbReference>
<evidence type="ECO:0000256" key="20">
    <source>
        <dbReference type="ARBA" id="ARBA00023180"/>
    </source>
</evidence>
<evidence type="ECO:0000256" key="16">
    <source>
        <dbReference type="ARBA" id="ARBA00022840"/>
    </source>
</evidence>
<dbReference type="Proteomes" id="UP000594263">
    <property type="component" value="Unplaced"/>
</dbReference>
<protein>
    <recommendedName>
        <fullName evidence="5">non-specific serine/threonine protein kinase</fullName>
        <ecNumber evidence="5">2.7.11.1</ecNumber>
    </recommendedName>
</protein>